<organism evidence="2 3">
    <name type="scientific">Canavalia gladiata</name>
    <name type="common">Sword bean</name>
    <name type="synonym">Dolichos gladiatus</name>
    <dbReference type="NCBI Taxonomy" id="3824"/>
    <lineage>
        <taxon>Eukaryota</taxon>
        <taxon>Viridiplantae</taxon>
        <taxon>Streptophyta</taxon>
        <taxon>Embryophyta</taxon>
        <taxon>Tracheophyta</taxon>
        <taxon>Spermatophyta</taxon>
        <taxon>Magnoliopsida</taxon>
        <taxon>eudicotyledons</taxon>
        <taxon>Gunneridae</taxon>
        <taxon>Pentapetalae</taxon>
        <taxon>rosids</taxon>
        <taxon>fabids</taxon>
        <taxon>Fabales</taxon>
        <taxon>Fabaceae</taxon>
        <taxon>Papilionoideae</taxon>
        <taxon>50 kb inversion clade</taxon>
        <taxon>NPAAA clade</taxon>
        <taxon>indigoferoid/millettioid clade</taxon>
        <taxon>Phaseoleae</taxon>
        <taxon>Canavalia</taxon>
    </lineage>
</organism>
<dbReference type="EMBL" id="JAYMYQ010000001">
    <property type="protein sequence ID" value="KAK7359371.1"/>
    <property type="molecule type" value="Genomic_DNA"/>
</dbReference>
<keyword evidence="1" id="KW-0812">Transmembrane</keyword>
<gene>
    <name evidence="2" type="ORF">VNO77_01328</name>
</gene>
<feature type="transmembrane region" description="Helical" evidence="1">
    <location>
        <begin position="94"/>
        <end position="111"/>
    </location>
</feature>
<keyword evidence="1" id="KW-0472">Membrane</keyword>
<comment type="caution">
    <text evidence="2">The sequence shown here is derived from an EMBL/GenBank/DDBJ whole genome shotgun (WGS) entry which is preliminary data.</text>
</comment>
<dbReference type="Proteomes" id="UP001367508">
    <property type="component" value="Unassembled WGS sequence"/>
</dbReference>
<evidence type="ECO:0000313" key="3">
    <source>
        <dbReference type="Proteomes" id="UP001367508"/>
    </source>
</evidence>
<sequence length="112" mass="12200">MCYSVHLSLVTVDAPLLCSMPNATNSNHNNAIQIIIMLSNFSTLFKCFFTSLSLSHYHPAHVYVPFLGFSFSMGSDSAEKARPNTDSVAMFSNAGSYGLASFIGLLLWGLIQ</sequence>
<name>A0AAN9MRP5_CANGL</name>
<evidence type="ECO:0000313" key="2">
    <source>
        <dbReference type="EMBL" id="KAK7359371.1"/>
    </source>
</evidence>
<dbReference type="AlphaFoldDB" id="A0AAN9MRP5"/>
<keyword evidence="3" id="KW-1185">Reference proteome</keyword>
<protein>
    <submittedName>
        <fullName evidence="2">Uncharacterized protein</fullName>
    </submittedName>
</protein>
<reference evidence="2 3" key="1">
    <citation type="submission" date="2024-01" db="EMBL/GenBank/DDBJ databases">
        <title>The genomes of 5 underutilized Papilionoideae crops provide insights into root nodulation and disease resistanc.</title>
        <authorList>
            <person name="Jiang F."/>
        </authorList>
    </citation>
    <scope>NUCLEOTIDE SEQUENCE [LARGE SCALE GENOMIC DNA]</scope>
    <source>
        <strain evidence="2">LVBAO_FW01</strain>
        <tissue evidence="2">Leaves</tissue>
    </source>
</reference>
<keyword evidence="1" id="KW-1133">Transmembrane helix</keyword>
<evidence type="ECO:0000256" key="1">
    <source>
        <dbReference type="SAM" id="Phobius"/>
    </source>
</evidence>
<proteinExistence type="predicted"/>
<accession>A0AAN9MRP5</accession>